<reference evidence="7" key="1">
    <citation type="submission" date="2020-11" db="EMBL/GenBank/DDBJ databases">
        <authorList>
            <person name="Tran Van P."/>
        </authorList>
    </citation>
    <scope>NUCLEOTIDE SEQUENCE</scope>
</reference>
<dbReference type="GO" id="GO:0004672">
    <property type="term" value="F:protein kinase activity"/>
    <property type="evidence" value="ECO:0007669"/>
    <property type="project" value="InterPro"/>
</dbReference>
<dbReference type="InterPro" id="IPR011009">
    <property type="entry name" value="Kinase-like_dom_sf"/>
</dbReference>
<evidence type="ECO:0000256" key="2">
    <source>
        <dbReference type="ARBA" id="ARBA00022741"/>
    </source>
</evidence>
<name>A0A7R9KDS8_9ACAR</name>
<evidence type="ECO:0000313" key="8">
    <source>
        <dbReference type="Proteomes" id="UP000759131"/>
    </source>
</evidence>
<dbReference type="SUPFAM" id="SSF56112">
    <property type="entry name" value="Protein kinase-like (PK-like)"/>
    <property type="match status" value="1"/>
</dbReference>
<keyword evidence="1" id="KW-0808">Transferase</keyword>
<comment type="similarity">
    <text evidence="5">Belongs to the protein kinase superfamily. Ser/Thr protein kinase family. GCN2 subfamily.</text>
</comment>
<dbReference type="EMBL" id="CAJPIZ010000064">
    <property type="protein sequence ID" value="CAG2100267.1"/>
    <property type="molecule type" value="Genomic_DNA"/>
</dbReference>
<sequence>MLEAEKTRILNEVHILSKCNSHFVVKYYHSCIESIGIYIQMEFCQQSLRDVLNDKDKLFNRQPAQPFNIYEYFLSCEIFRELLQCLEYIHTQNPPIIHRDIKPANILIMQNTSNNTFIKFGDFGLATEYNRAGMSLSQPGTPGNMAPERRANGKYDFKADIHELGLVALKLFEITTM</sequence>
<dbReference type="PROSITE" id="PS00108">
    <property type="entry name" value="PROTEIN_KINASE_ST"/>
    <property type="match status" value="1"/>
</dbReference>
<gene>
    <name evidence="7" type="ORF">OSB1V03_LOCUS335</name>
</gene>
<keyword evidence="3" id="KW-0418">Kinase</keyword>
<keyword evidence="4" id="KW-0067">ATP-binding</keyword>
<evidence type="ECO:0000256" key="3">
    <source>
        <dbReference type="ARBA" id="ARBA00022777"/>
    </source>
</evidence>
<dbReference type="AlphaFoldDB" id="A0A7R9KDS8"/>
<protein>
    <recommendedName>
        <fullName evidence="6">Protein kinase domain-containing protein</fullName>
    </recommendedName>
</protein>
<dbReference type="GO" id="GO:0005737">
    <property type="term" value="C:cytoplasm"/>
    <property type="evidence" value="ECO:0007669"/>
    <property type="project" value="TreeGrafter"/>
</dbReference>
<dbReference type="OrthoDB" id="4062651at2759"/>
<evidence type="ECO:0000259" key="6">
    <source>
        <dbReference type="PROSITE" id="PS50011"/>
    </source>
</evidence>
<dbReference type="Gene3D" id="1.10.510.10">
    <property type="entry name" value="Transferase(Phosphotransferase) domain 1"/>
    <property type="match status" value="1"/>
</dbReference>
<organism evidence="7">
    <name type="scientific">Medioppia subpectinata</name>
    <dbReference type="NCBI Taxonomy" id="1979941"/>
    <lineage>
        <taxon>Eukaryota</taxon>
        <taxon>Metazoa</taxon>
        <taxon>Ecdysozoa</taxon>
        <taxon>Arthropoda</taxon>
        <taxon>Chelicerata</taxon>
        <taxon>Arachnida</taxon>
        <taxon>Acari</taxon>
        <taxon>Acariformes</taxon>
        <taxon>Sarcoptiformes</taxon>
        <taxon>Oribatida</taxon>
        <taxon>Brachypylina</taxon>
        <taxon>Oppioidea</taxon>
        <taxon>Oppiidae</taxon>
        <taxon>Medioppia</taxon>
    </lineage>
</organism>
<evidence type="ECO:0000313" key="7">
    <source>
        <dbReference type="EMBL" id="CAD7619837.1"/>
    </source>
</evidence>
<accession>A0A7R9KDS8</accession>
<dbReference type="EMBL" id="OC854639">
    <property type="protein sequence ID" value="CAD7619837.1"/>
    <property type="molecule type" value="Genomic_DNA"/>
</dbReference>
<feature type="domain" description="Protein kinase" evidence="6">
    <location>
        <begin position="1"/>
        <end position="177"/>
    </location>
</feature>
<dbReference type="Gene3D" id="3.30.200.20">
    <property type="entry name" value="Phosphorylase Kinase, domain 1"/>
    <property type="match status" value="1"/>
</dbReference>
<dbReference type="PANTHER" id="PTHR11042">
    <property type="entry name" value="EUKARYOTIC TRANSLATION INITIATION FACTOR 2-ALPHA KINASE EIF2-ALPHA KINASE -RELATED"/>
    <property type="match status" value="1"/>
</dbReference>
<dbReference type="PROSITE" id="PS50011">
    <property type="entry name" value="PROTEIN_KINASE_DOM"/>
    <property type="match status" value="1"/>
</dbReference>
<evidence type="ECO:0000256" key="4">
    <source>
        <dbReference type="ARBA" id="ARBA00022840"/>
    </source>
</evidence>
<dbReference type="InterPro" id="IPR050339">
    <property type="entry name" value="CC_SR_Kinase"/>
</dbReference>
<dbReference type="GO" id="GO:0005524">
    <property type="term" value="F:ATP binding"/>
    <property type="evidence" value="ECO:0007669"/>
    <property type="project" value="UniProtKB-KW"/>
</dbReference>
<evidence type="ECO:0000256" key="5">
    <source>
        <dbReference type="ARBA" id="ARBA00037982"/>
    </source>
</evidence>
<dbReference type="InterPro" id="IPR000719">
    <property type="entry name" value="Prot_kinase_dom"/>
</dbReference>
<dbReference type="GO" id="GO:0005634">
    <property type="term" value="C:nucleus"/>
    <property type="evidence" value="ECO:0007669"/>
    <property type="project" value="TreeGrafter"/>
</dbReference>
<dbReference type="Pfam" id="PF00069">
    <property type="entry name" value="Pkinase"/>
    <property type="match status" value="1"/>
</dbReference>
<dbReference type="SMART" id="SM00220">
    <property type="entry name" value="S_TKc"/>
    <property type="match status" value="1"/>
</dbReference>
<keyword evidence="2" id="KW-0547">Nucleotide-binding</keyword>
<dbReference type="Proteomes" id="UP000759131">
    <property type="component" value="Unassembled WGS sequence"/>
</dbReference>
<keyword evidence="8" id="KW-1185">Reference proteome</keyword>
<evidence type="ECO:0000256" key="1">
    <source>
        <dbReference type="ARBA" id="ARBA00022679"/>
    </source>
</evidence>
<dbReference type="InterPro" id="IPR008271">
    <property type="entry name" value="Ser/Thr_kinase_AS"/>
</dbReference>
<proteinExistence type="inferred from homology"/>